<keyword evidence="11" id="KW-1185">Reference proteome</keyword>
<sequence>MAEVKEESMPHHDKNQVPVEREFDQASFSSDETQTGVKTVEAVSQTWTQSALIAAYLGIFLLAFCTSLEGQTTINLVVYATSAFSKHSLVATVLVVQGVVNAVIKPPMAKIANVFGRLEAFSISVILYVIGYIQMAGSNNVKTFASAQIFYSAGSTGLQILIQIFVADTSDLLNRALFSSLPDVPFLITVWAGPPLANSLLAHTTWRWGYGIWTIVLPVAFLPLALSLFLNMRKAAKLNLLPASPWKGQTFLGGLKSLWYSLDIMGLLLLSAAISLILIPLTLAATAKSHWHNASILAMVIVGCLCFLIFPLWESSPKLAPHPFLSLRLLTNRNVLAGCAIGFFYFTVFYTSIYPYFSSYLQVVQSDSVTAAGHITQTFTFTSTVAAICISLLIKYTHHYKYYITLGSCIYLLGVGLMIRYRSESSSTAQIVGTQIAMGIGGGLISIPAQLGVQAAVSHSDVAAATAIFLTVVEIGGAVGSAISGAVWTSNLPAKLTKYLPADAQADAALIFGNLTLAKSYMGGTPERAAIDRSYQETMDILLIIAACLAAPLIPLSLVMRNYKLDAIDQKVRGKVIGKEKRLGGGDGSGAAEMTMTGAEEGRGDRGFWRRFRRC</sequence>
<feature type="transmembrane region" description="Helical" evidence="8">
    <location>
        <begin position="463"/>
        <end position="488"/>
    </location>
</feature>
<comment type="caution">
    <text evidence="10">The sequence shown here is derived from an EMBL/GenBank/DDBJ whole genome shotgun (WGS) entry which is preliminary data.</text>
</comment>
<dbReference type="FunFam" id="1.20.1250.20:FF:000197">
    <property type="entry name" value="Siderophore iron transporter 1"/>
    <property type="match status" value="1"/>
</dbReference>
<evidence type="ECO:0000313" key="10">
    <source>
        <dbReference type="EMBL" id="KAK0511235.1"/>
    </source>
</evidence>
<feature type="transmembrane region" description="Helical" evidence="8">
    <location>
        <begin position="149"/>
        <end position="166"/>
    </location>
</feature>
<accession>A0AA39R013</accession>
<gene>
    <name evidence="10" type="ORF">JMJ35_005808</name>
</gene>
<feature type="transmembrane region" description="Helical" evidence="8">
    <location>
        <begin position="369"/>
        <end position="394"/>
    </location>
</feature>
<dbReference type="AlphaFoldDB" id="A0AA39R013"/>
<keyword evidence="4 8" id="KW-0812">Transmembrane</keyword>
<evidence type="ECO:0000256" key="5">
    <source>
        <dbReference type="ARBA" id="ARBA00022989"/>
    </source>
</evidence>
<dbReference type="Pfam" id="PF07690">
    <property type="entry name" value="MFS_1"/>
    <property type="match status" value="1"/>
</dbReference>
<evidence type="ECO:0000256" key="6">
    <source>
        <dbReference type="ARBA" id="ARBA00023065"/>
    </source>
</evidence>
<feature type="transmembrane region" description="Helical" evidence="8">
    <location>
        <begin position="76"/>
        <end position="100"/>
    </location>
</feature>
<feature type="transmembrane region" description="Helical" evidence="8">
    <location>
        <begin position="47"/>
        <end position="64"/>
    </location>
</feature>
<evidence type="ECO:0000256" key="3">
    <source>
        <dbReference type="ARBA" id="ARBA00022448"/>
    </source>
</evidence>
<feature type="transmembrane region" description="Helical" evidence="8">
    <location>
        <begin position="296"/>
        <end position="313"/>
    </location>
</feature>
<comment type="similarity">
    <text evidence="2">Belongs to the major facilitator superfamily.</text>
</comment>
<dbReference type="InterPro" id="IPR020846">
    <property type="entry name" value="MFS_dom"/>
</dbReference>
<feature type="transmembrane region" description="Helical" evidence="8">
    <location>
        <begin position="400"/>
        <end position="419"/>
    </location>
</feature>
<dbReference type="PROSITE" id="PS50850">
    <property type="entry name" value="MFS"/>
    <property type="match status" value="1"/>
</dbReference>
<evidence type="ECO:0000313" key="11">
    <source>
        <dbReference type="Proteomes" id="UP001166286"/>
    </source>
</evidence>
<dbReference type="InterPro" id="IPR036259">
    <property type="entry name" value="MFS_trans_sf"/>
</dbReference>
<evidence type="ECO:0000259" key="9">
    <source>
        <dbReference type="PROSITE" id="PS50850"/>
    </source>
</evidence>
<dbReference type="GO" id="GO:0005886">
    <property type="term" value="C:plasma membrane"/>
    <property type="evidence" value="ECO:0007669"/>
    <property type="project" value="TreeGrafter"/>
</dbReference>
<feature type="transmembrane region" description="Helical" evidence="8">
    <location>
        <begin position="210"/>
        <end position="230"/>
    </location>
</feature>
<dbReference type="PANTHER" id="PTHR23501:SF87">
    <property type="entry name" value="SIDEROPHORE IRON TRANSPORTER 2"/>
    <property type="match status" value="1"/>
</dbReference>
<dbReference type="EMBL" id="JAFEKC020000013">
    <property type="protein sequence ID" value="KAK0511235.1"/>
    <property type="molecule type" value="Genomic_DNA"/>
</dbReference>
<dbReference type="InterPro" id="IPR011701">
    <property type="entry name" value="MFS"/>
</dbReference>
<evidence type="ECO:0000256" key="8">
    <source>
        <dbReference type="SAM" id="Phobius"/>
    </source>
</evidence>
<proteinExistence type="inferred from homology"/>
<feature type="transmembrane region" description="Helical" evidence="8">
    <location>
        <begin position="431"/>
        <end position="451"/>
    </location>
</feature>
<evidence type="ECO:0000256" key="7">
    <source>
        <dbReference type="ARBA" id="ARBA00023136"/>
    </source>
</evidence>
<feature type="transmembrane region" description="Helical" evidence="8">
    <location>
        <begin position="120"/>
        <end position="137"/>
    </location>
</feature>
<dbReference type="Proteomes" id="UP001166286">
    <property type="component" value="Unassembled WGS sequence"/>
</dbReference>
<comment type="subcellular location">
    <subcellularLocation>
        <location evidence="1">Membrane</location>
        <topology evidence="1">Multi-pass membrane protein</topology>
    </subcellularLocation>
</comment>
<keyword evidence="5 8" id="KW-1133">Transmembrane helix</keyword>
<dbReference type="PANTHER" id="PTHR23501">
    <property type="entry name" value="MAJOR FACILITATOR SUPERFAMILY"/>
    <property type="match status" value="1"/>
</dbReference>
<feature type="transmembrane region" description="Helical" evidence="8">
    <location>
        <begin position="541"/>
        <end position="560"/>
    </location>
</feature>
<reference evidence="10" key="1">
    <citation type="submission" date="2023-03" db="EMBL/GenBank/DDBJ databases">
        <title>Complete genome of Cladonia borealis.</title>
        <authorList>
            <person name="Park H."/>
        </authorList>
    </citation>
    <scope>NUCLEOTIDE SEQUENCE</scope>
    <source>
        <strain evidence="10">ANT050790</strain>
    </source>
</reference>
<keyword evidence="7 8" id="KW-0472">Membrane</keyword>
<keyword evidence="3" id="KW-0813">Transport</keyword>
<evidence type="ECO:0000256" key="1">
    <source>
        <dbReference type="ARBA" id="ARBA00004141"/>
    </source>
</evidence>
<organism evidence="10 11">
    <name type="scientific">Cladonia borealis</name>
    <dbReference type="NCBI Taxonomy" id="184061"/>
    <lineage>
        <taxon>Eukaryota</taxon>
        <taxon>Fungi</taxon>
        <taxon>Dikarya</taxon>
        <taxon>Ascomycota</taxon>
        <taxon>Pezizomycotina</taxon>
        <taxon>Lecanoromycetes</taxon>
        <taxon>OSLEUM clade</taxon>
        <taxon>Lecanoromycetidae</taxon>
        <taxon>Lecanorales</taxon>
        <taxon>Lecanorineae</taxon>
        <taxon>Cladoniaceae</taxon>
        <taxon>Cladonia</taxon>
    </lineage>
</organism>
<feature type="transmembrane region" description="Helical" evidence="8">
    <location>
        <begin position="264"/>
        <end position="284"/>
    </location>
</feature>
<evidence type="ECO:0000256" key="2">
    <source>
        <dbReference type="ARBA" id="ARBA00008335"/>
    </source>
</evidence>
<dbReference type="SUPFAM" id="SSF103473">
    <property type="entry name" value="MFS general substrate transporter"/>
    <property type="match status" value="2"/>
</dbReference>
<dbReference type="Gene3D" id="1.20.1250.20">
    <property type="entry name" value="MFS general substrate transporter like domains"/>
    <property type="match status" value="2"/>
</dbReference>
<evidence type="ECO:0000256" key="4">
    <source>
        <dbReference type="ARBA" id="ARBA00022692"/>
    </source>
</evidence>
<name>A0AA39R013_9LECA</name>
<dbReference type="GO" id="GO:0015343">
    <property type="term" value="F:siderophore-iron transmembrane transporter activity"/>
    <property type="evidence" value="ECO:0007669"/>
    <property type="project" value="TreeGrafter"/>
</dbReference>
<feature type="transmembrane region" description="Helical" evidence="8">
    <location>
        <begin position="333"/>
        <end position="357"/>
    </location>
</feature>
<keyword evidence="6" id="KW-0406">Ion transport</keyword>
<feature type="domain" description="Major facilitator superfamily (MFS) profile" evidence="9">
    <location>
        <begin position="51"/>
        <end position="564"/>
    </location>
</feature>
<protein>
    <recommendedName>
        <fullName evidence="9">Major facilitator superfamily (MFS) profile domain-containing protein</fullName>
    </recommendedName>
</protein>